<gene>
    <name evidence="3" type="ORF">ACFSBX_04170</name>
</gene>
<keyword evidence="3" id="KW-0808">Transferase</keyword>
<dbReference type="Pfam" id="PF13439">
    <property type="entry name" value="Glyco_transf_4"/>
    <property type="match status" value="1"/>
</dbReference>
<dbReference type="Pfam" id="PF00534">
    <property type="entry name" value="Glycos_transf_1"/>
    <property type="match status" value="1"/>
</dbReference>
<dbReference type="GO" id="GO:0016757">
    <property type="term" value="F:glycosyltransferase activity"/>
    <property type="evidence" value="ECO:0007669"/>
    <property type="project" value="UniProtKB-KW"/>
</dbReference>
<proteinExistence type="predicted"/>
<sequence length="371" mass="40032">MTGGAEQVTVAIVNGLSAGGHDVELVVSDLRGRLAEKISPDVTVTELGPILPGLGIATHVPALARYLQRVQPAIIFPQMTHASVVCLAANRLVDVDTVIVPVKHCAFGESPSQTTKGRALEYLAIRLFPTADHVVGVSQGVLDSMVERMALDPAEMSVLHNPVDIGAIREQAASPVDHEWIEDDDLDVVVFVGRHEEQKDLETWLRAFAEVHESNPNTRGVLAGTGSQRERLLNLAETLGIGDVVSFPGYVENPYRYMYRASVFMLSSRFEGLPTVLIEALACGTQIVATDCPSGPREILLEGGGVCGRLAPVGDASGLAAAVLETLRHPLPEMSLRQRAADFTPEVVLGEYERFIERQVGGRRYATSEQN</sequence>
<dbReference type="CDD" id="cd03811">
    <property type="entry name" value="GT4_GT28_WabH-like"/>
    <property type="match status" value="1"/>
</dbReference>
<dbReference type="InterPro" id="IPR028098">
    <property type="entry name" value="Glyco_trans_4-like_N"/>
</dbReference>
<evidence type="ECO:0000259" key="1">
    <source>
        <dbReference type="Pfam" id="PF00534"/>
    </source>
</evidence>
<keyword evidence="3" id="KW-0328">Glycosyltransferase</keyword>
<dbReference type="SUPFAM" id="SSF53756">
    <property type="entry name" value="UDP-Glycosyltransferase/glycogen phosphorylase"/>
    <property type="match status" value="1"/>
</dbReference>
<dbReference type="InterPro" id="IPR001296">
    <property type="entry name" value="Glyco_trans_1"/>
</dbReference>
<reference evidence="3 4" key="1">
    <citation type="journal article" date="2019" name="Int. J. Syst. Evol. Microbiol.">
        <title>The Global Catalogue of Microorganisms (GCM) 10K type strain sequencing project: providing services to taxonomists for standard genome sequencing and annotation.</title>
        <authorList>
            <consortium name="The Broad Institute Genomics Platform"/>
            <consortium name="The Broad Institute Genome Sequencing Center for Infectious Disease"/>
            <person name="Wu L."/>
            <person name="Ma J."/>
        </authorList>
    </citation>
    <scope>NUCLEOTIDE SEQUENCE [LARGE SCALE GENOMIC DNA]</scope>
    <source>
        <strain evidence="3 4">CGMCC 1.12121</strain>
    </source>
</reference>
<keyword evidence="4" id="KW-1185">Reference proteome</keyword>
<dbReference type="EC" id="2.4.-.-" evidence="3"/>
<feature type="domain" description="Glycosyl transferase family 1" evidence="1">
    <location>
        <begin position="182"/>
        <end position="338"/>
    </location>
</feature>
<dbReference type="Proteomes" id="UP001597085">
    <property type="component" value="Unassembled WGS sequence"/>
</dbReference>
<organism evidence="3 4">
    <name type="scientific">Halobellus rarus</name>
    <dbReference type="NCBI Taxonomy" id="1126237"/>
    <lineage>
        <taxon>Archaea</taxon>
        <taxon>Methanobacteriati</taxon>
        <taxon>Methanobacteriota</taxon>
        <taxon>Stenosarchaea group</taxon>
        <taxon>Halobacteria</taxon>
        <taxon>Halobacteriales</taxon>
        <taxon>Haloferacaceae</taxon>
        <taxon>Halobellus</taxon>
    </lineage>
</organism>
<dbReference type="AlphaFoldDB" id="A0ABD6CJE5"/>
<dbReference type="Gene3D" id="3.40.50.2000">
    <property type="entry name" value="Glycogen Phosphorylase B"/>
    <property type="match status" value="2"/>
</dbReference>
<protein>
    <submittedName>
        <fullName evidence="3">Glycosyltransferase</fullName>
        <ecNumber evidence="3">2.4.-.-</ecNumber>
    </submittedName>
</protein>
<accession>A0ABD6CJE5</accession>
<name>A0ABD6CJE5_9EURY</name>
<evidence type="ECO:0000313" key="4">
    <source>
        <dbReference type="Proteomes" id="UP001597085"/>
    </source>
</evidence>
<comment type="caution">
    <text evidence="3">The sequence shown here is derived from an EMBL/GenBank/DDBJ whole genome shotgun (WGS) entry which is preliminary data.</text>
</comment>
<dbReference type="RefSeq" id="WP_256420150.1">
    <property type="nucleotide sequence ID" value="NZ_JANHDI010000001.1"/>
</dbReference>
<dbReference type="PANTHER" id="PTHR12526">
    <property type="entry name" value="GLYCOSYLTRANSFERASE"/>
    <property type="match status" value="1"/>
</dbReference>
<dbReference type="EMBL" id="JBHUDK010000003">
    <property type="protein sequence ID" value="MFD1598148.1"/>
    <property type="molecule type" value="Genomic_DNA"/>
</dbReference>
<evidence type="ECO:0000313" key="3">
    <source>
        <dbReference type="EMBL" id="MFD1598148.1"/>
    </source>
</evidence>
<feature type="domain" description="Glycosyltransferase subfamily 4-like N-terminal" evidence="2">
    <location>
        <begin position="3"/>
        <end position="165"/>
    </location>
</feature>
<evidence type="ECO:0000259" key="2">
    <source>
        <dbReference type="Pfam" id="PF13439"/>
    </source>
</evidence>